<accession>A0A430Q1L7</accession>
<gene>
    <name evidence="2" type="ORF">DC041_0001799</name>
</gene>
<proteinExistence type="predicted"/>
<sequence>MSFILKLFIILHFGIGYILLYTYELISILLTKFKPTLMNPIRQLSQNDASCRTTNLPDNKKLFRYKLHLDYAVNLLKTTKKSNVMEAIEVILCKF</sequence>
<organism evidence="2 3">
    <name type="scientific">Schistosoma bovis</name>
    <name type="common">Blood fluke</name>
    <dbReference type="NCBI Taxonomy" id="6184"/>
    <lineage>
        <taxon>Eukaryota</taxon>
        <taxon>Metazoa</taxon>
        <taxon>Spiralia</taxon>
        <taxon>Lophotrochozoa</taxon>
        <taxon>Platyhelminthes</taxon>
        <taxon>Trematoda</taxon>
        <taxon>Digenea</taxon>
        <taxon>Strigeidida</taxon>
        <taxon>Schistosomatoidea</taxon>
        <taxon>Schistosomatidae</taxon>
        <taxon>Schistosoma</taxon>
    </lineage>
</organism>
<comment type="caution">
    <text evidence="2">The sequence shown here is derived from an EMBL/GenBank/DDBJ whole genome shotgun (WGS) entry which is preliminary data.</text>
</comment>
<evidence type="ECO:0000256" key="1">
    <source>
        <dbReference type="SAM" id="Phobius"/>
    </source>
</evidence>
<feature type="transmembrane region" description="Helical" evidence="1">
    <location>
        <begin position="7"/>
        <end position="30"/>
    </location>
</feature>
<dbReference type="Proteomes" id="UP000290809">
    <property type="component" value="Unassembled WGS sequence"/>
</dbReference>
<keyword evidence="1" id="KW-0472">Membrane</keyword>
<protein>
    <submittedName>
        <fullName evidence="2">Uncharacterized protein</fullName>
    </submittedName>
</protein>
<name>A0A430Q1L7_SCHBO</name>
<keyword evidence="1" id="KW-0812">Transmembrane</keyword>
<evidence type="ECO:0000313" key="3">
    <source>
        <dbReference type="Proteomes" id="UP000290809"/>
    </source>
</evidence>
<keyword evidence="1" id="KW-1133">Transmembrane helix</keyword>
<dbReference type="EMBL" id="QMKO01003283">
    <property type="protein sequence ID" value="RTG81571.1"/>
    <property type="molecule type" value="Genomic_DNA"/>
</dbReference>
<evidence type="ECO:0000313" key="2">
    <source>
        <dbReference type="EMBL" id="RTG81571.1"/>
    </source>
</evidence>
<reference evidence="2 3" key="1">
    <citation type="journal article" date="2019" name="PLoS Pathog.">
        <title>Genome sequence of the bovine parasite Schistosoma bovis Tanzania.</title>
        <authorList>
            <person name="Oey H."/>
            <person name="Zakrzewski M."/>
            <person name="Gobert G."/>
            <person name="Gravermann K."/>
            <person name="Stoye J."/>
            <person name="Jones M."/>
            <person name="Mcmanus D."/>
            <person name="Krause L."/>
        </authorList>
    </citation>
    <scope>NUCLEOTIDE SEQUENCE [LARGE SCALE GENOMIC DNA]</scope>
    <source>
        <strain evidence="2 3">TAN1997</strain>
    </source>
</reference>
<keyword evidence="3" id="KW-1185">Reference proteome</keyword>
<dbReference type="AlphaFoldDB" id="A0A430Q1L7"/>